<dbReference type="Proteomes" id="UP000193498">
    <property type="component" value="Unassembled WGS sequence"/>
</dbReference>
<dbReference type="InterPro" id="IPR003610">
    <property type="entry name" value="CBM5/12"/>
</dbReference>
<dbReference type="SUPFAM" id="SSF51055">
    <property type="entry name" value="Carbohydrate binding domain"/>
    <property type="match status" value="1"/>
</dbReference>
<dbReference type="EMBL" id="MCFE01000327">
    <property type="protein sequence ID" value="ORX91326.1"/>
    <property type="molecule type" value="Genomic_DNA"/>
</dbReference>
<evidence type="ECO:0000313" key="5">
    <source>
        <dbReference type="Proteomes" id="UP000193498"/>
    </source>
</evidence>
<dbReference type="CDD" id="cd12215">
    <property type="entry name" value="ChiC_BD"/>
    <property type="match status" value="1"/>
</dbReference>
<reference evidence="4 5" key="1">
    <citation type="submission" date="2016-07" db="EMBL/GenBank/DDBJ databases">
        <title>Pervasive Adenine N6-methylation of Active Genes in Fungi.</title>
        <authorList>
            <consortium name="DOE Joint Genome Institute"/>
            <person name="Mondo S.J."/>
            <person name="Dannebaum R.O."/>
            <person name="Kuo R.C."/>
            <person name="Labutti K."/>
            <person name="Haridas S."/>
            <person name="Kuo A."/>
            <person name="Salamov A."/>
            <person name="Ahrendt S.R."/>
            <person name="Lipzen A."/>
            <person name="Sullivan W."/>
            <person name="Andreopoulos W.B."/>
            <person name="Clum A."/>
            <person name="Lindquist E."/>
            <person name="Daum C."/>
            <person name="Ramamoorthy G.K."/>
            <person name="Gryganskyi A."/>
            <person name="Culley D."/>
            <person name="Magnuson J.K."/>
            <person name="James T.Y."/>
            <person name="O'Malley M.A."/>
            <person name="Stajich J.E."/>
            <person name="Spatafora J.W."/>
            <person name="Visel A."/>
            <person name="Grigoriev I.V."/>
        </authorList>
    </citation>
    <scope>NUCLEOTIDE SEQUENCE [LARGE SCALE GENOMIC DNA]</scope>
    <source>
        <strain evidence="4 5">CBS 931.73</strain>
    </source>
</reference>
<dbReference type="Gene3D" id="2.10.10.20">
    <property type="entry name" value="Carbohydrate-binding module superfamily 5/12"/>
    <property type="match status" value="1"/>
</dbReference>
<protein>
    <recommendedName>
        <fullName evidence="3">Chitin-binding type-3 domain-containing protein</fullName>
    </recommendedName>
</protein>
<evidence type="ECO:0000256" key="1">
    <source>
        <dbReference type="ARBA" id="ARBA00022801"/>
    </source>
</evidence>
<accession>A0A1Y1Y0T5</accession>
<keyword evidence="5" id="KW-1185">Reference proteome</keyword>
<dbReference type="GO" id="GO:0005975">
    <property type="term" value="P:carbohydrate metabolic process"/>
    <property type="evidence" value="ECO:0007669"/>
    <property type="project" value="InterPro"/>
</dbReference>
<feature type="domain" description="Chitin-binding type-3" evidence="3">
    <location>
        <begin position="85"/>
        <end position="127"/>
    </location>
</feature>
<proteinExistence type="predicted"/>
<name>A0A1Y1Y0T5_9FUNG</name>
<evidence type="ECO:0000256" key="2">
    <source>
        <dbReference type="SAM" id="MobiDB-lite"/>
    </source>
</evidence>
<dbReference type="SMART" id="SM00495">
    <property type="entry name" value="ChtBD3"/>
    <property type="match status" value="1"/>
</dbReference>
<dbReference type="OrthoDB" id="3012298at2759"/>
<gene>
    <name evidence="4" type="ORF">K493DRAFT_304142</name>
</gene>
<feature type="compositionally biased region" description="Low complexity" evidence="2">
    <location>
        <begin position="56"/>
        <end position="77"/>
    </location>
</feature>
<organism evidence="4 5">
    <name type="scientific">Basidiobolus meristosporus CBS 931.73</name>
    <dbReference type="NCBI Taxonomy" id="1314790"/>
    <lineage>
        <taxon>Eukaryota</taxon>
        <taxon>Fungi</taxon>
        <taxon>Fungi incertae sedis</taxon>
        <taxon>Zoopagomycota</taxon>
        <taxon>Entomophthoromycotina</taxon>
        <taxon>Basidiobolomycetes</taxon>
        <taxon>Basidiobolales</taxon>
        <taxon>Basidiobolaceae</taxon>
        <taxon>Basidiobolus</taxon>
    </lineage>
</organism>
<evidence type="ECO:0000313" key="4">
    <source>
        <dbReference type="EMBL" id="ORX91326.1"/>
    </source>
</evidence>
<dbReference type="Pfam" id="PF02839">
    <property type="entry name" value="CBM_5_12"/>
    <property type="match status" value="1"/>
</dbReference>
<dbReference type="GO" id="GO:0004553">
    <property type="term" value="F:hydrolase activity, hydrolyzing O-glycosyl compounds"/>
    <property type="evidence" value="ECO:0007669"/>
    <property type="project" value="InterPro"/>
</dbReference>
<keyword evidence="1" id="KW-0378">Hydrolase</keyword>
<dbReference type="InterPro" id="IPR036573">
    <property type="entry name" value="CBM_sf_5/12"/>
</dbReference>
<dbReference type="InParanoid" id="A0A1Y1Y0T5"/>
<comment type="caution">
    <text evidence="4">The sequence shown here is derived from an EMBL/GenBank/DDBJ whole genome shotgun (WGS) entry which is preliminary data.</text>
</comment>
<evidence type="ECO:0000259" key="3">
    <source>
        <dbReference type="SMART" id="SM00495"/>
    </source>
</evidence>
<dbReference type="AlphaFoldDB" id="A0A1Y1Y0T5"/>
<feature type="region of interest" description="Disordered" evidence="2">
    <location>
        <begin position="54"/>
        <end position="79"/>
    </location>
</feature>
<dbReference type="GO" id="GO:0030246">
    <property type="term" value="F:carbohydrate binding"/>
    <property type="evidence" value="ECO:0007669"/>
    <property type="project" value="InterPro"/>
</dbReference>
<dbReference type="GO" id="GO:0005576">
    <property type="term" value="C:extracellular region"/>
    <property type="evidence" value="ECO:0007669"/>
    <property type="project" value="InterPro"/>
</dbReference>
<sequence>MNCIDIVVDGGTLGGTVTNPKLIVVNLPGYPTISEFAFGQGDGHELLDKRPIISAGATDGGSTPDPTTTSTKPTASTNPGSCAGVVTWKASSLYNTDQRVAYGGHLWQAKWWMQNEIPGQQGVWTDLGGRANSEFCLH</sequence>